<organism evidence="2 3">
    <name type="scientific">Ditylenchus destructor</name>
    <dbReference type="NCBI Taxonomy" id="166010"/>
    <lineage>
        <taxon>Eukaryota</taxon>
        <taxon>Metazoa</taxon>
        <taxon>Ecdysozoa</taxon>
        <taxon>Nematoda</taxon>
        <taxon>Chromadorea</taxon>
        <taxon>Rhabditida</taxon>
        <taxon>Tylenchina</taxon>
        <taxon>Tylenchomorpha</taxon>
        <taxon>Sphaerularioidea</taxon>
        <taxon>Anguinidae</taxon>
        <taxon>Anguininae</taxon>
        <taxon>Ditylenchus</taxon>
    </lineage>
</organism>
<evidence type="ECO:0000313" key="3">
    <source>
        <dbReference type="Proteomes" id="UP001201812"/>
    </source>
</evidence>
<dbReference type="AlphaFoldDB" id="A0AAD4QZ77"/>
<keyword evidence="3" id="KW-1185">Reference proteome</keyword>
<keyword evidence="1" id="KW-1133">Transmembrane helix</keyword>
<protein>
    <submittedName>
        <fullName evidence="2">Uncharacterized protein</fullName>
    </submittedName>
</protein>
<gene>
    <name evidence="2" type="ORF">DdX_17193</name>
</gene>
<proteinExistence type="predicted"/>
<feature type="transmembrane region" description="Helical" evidence="1">
    <location>
        <begin position="59"/>
        <end position="77"/>
    </location>
</feature>
<sequence>MPATVCALTFPLKEGRKEIPANSYPANAFPSEALADMEELTLINHRMWGRRTVRSSRGLIIEVFVSLFITVAVPVTLEKRSDADIGDFIIF</sequence>
<keyword evidence="1" id="KW-0812">Transmembrane</keyword>
<dbReference type="EMBL" id="JAKKPZ010000172">
    <property type="protein sequence ID" value="KAI1699648.1"/>
    <property type="molecule type" value="Genomic_DNA"/>
</dbReference>
<evidence type="ECO:0000256" key="1">
    <source>
        <dbReference type="SAM" id="Phobius"/>
    </source>
</evidence>
<reference evidence="2" key="1">
    <citation type="submission" date="2022-01" db="EMBL/GenBank/DDBJ databases">
        <title>Genome Sequence Resource for Two Populations of Ditylenchus destructor, the Migratory Endoparasitic Phytonematode.</title>
        <authorList>
            <person name="Zhang H."/>
            <person name="Lin R."/>
            <person name="Xie B."/>
        </authorList>
    </citation>
    <scope>NUCLEOTIDE SEQUENCE</scope>
    <source>
        <strain evidence="2">BazhouSP</strain>
    </source>
</reference>
<dbReference type="Proteomes" id="UP001201812">
    <property type="component" value="Unassembled WGS sequence"/>
</dbReference>
<comment type="caution">
    <text evidence="2">The sequence shown here is derived from an EMBL/GenBank/DDBJ whole genome shotgun (WGS) entry which is preliminary data.</text>
</comment>
<accession>A0AAD4QZ77</accession>
<evidence type="ECO:0000313" key="2">
    <source>
        <dbReference type="EMBL" id="KAI1699648.1"/>
    </source>
</evidence>
<name>A0AAD4QZ77_9BILA</name>
<keyword evidence="1" id="KW-0472">Membrane</keyword>